<dbReference type="Gene3D" id="2.160.10.10">
    <property type="entry name" value="Hexapeptide repeat proteins"/>
    <property type="match status" value="1"/>
</dbReference>
<keyword evidence="5" id="KW-0206">Cytoskeleton</keyword>
<dbReference type="Gene3D" id="2.30.42.10">
    <property type="match status" value="1"/>
</dbReference>
<name>A0A0W8DA57_PHYNI</name>
<evidence type="ECO:0000256" key="7">
    <source>
        <dbReference type="SAM" id="Coils"/>
    </source>
</evidence>
<sequence length="741" mass="81404">MTQQVQVARTAAVCVEAQLQGGITVGERCAVHPGASLRSTGGPIVLGERCFVEDGAVLANDTPEDMKIGSDNLFEGGCEVRSRSVGSGNWFEAKARALEGSVIGNNCLIGSGVVVAAGERVPDNSILVAVQTPQGDTRRVVREQKDYLVKTHSALIQKYVDIFPRGSKSPYALEKHHELRQNLEINIQENRENTKPCSVEANNTEIDENALPPPSLQPTDRLVRVDDLNMSILSFQDVIDSPVGSVAVLPLFKPVGSARVLSGFARVEIISPKMLEFEPATPQRKEVITAWVEEKARLKAEREARELEIANNKVLQEKLAEERRVAEGLARKEQELLEKLDKEEYERTRMTPHNLATGKRRDGWEFRYEVEFTTKGPIGLYWDLNTRDKAVVSHLEPKLPAHKLNVIAPRDQLISLNGVDTSKMGPEQVVEVYLSSTYPRKMVFLVQMSAERAAAKTADKNPVKRVVMNWTLAFDAPEILRGWEVRLHLASWSTPPEINETNASLPLQLEFAAPITGCNQFPEAAQSSNNDTSGVVFLAYRGACTLIEKATHAQTADGNALLIVNNVNGEGRFTPTGTIVAEHVNLPVTIMGKLDGELIMSVVEHHKTFNYACVFQDVKKSGRNMTFWYINDGNSKKENGSLSSFAESYEFQVLPALFGGKIPSAIQQVGGAGMLLVNSDESLIPLMTDSRELEGLVIWGASINFMNGTTILDVLAKSKNLPTLVKIAAREDSPANVTTSN</sequence>
<organism evidence="10 11">
    <name type="scientific">Phytophthora nicotianae</name>
    <name type="common">Potato buckeye rot agent</name>
    <name type="synonym">Phytophthora parasitica</name>
    <dbReference type="NCBI Taxonomy" id="4792"/>
    <lineage>
        <taxon>Eukaryota</taxon>
        <taxon>Sar</taxon>
        <taxon>Stramenopiles</taxon>
        <taxon>Oomycota</taxon>
        <taxon>Peronosporomycetes</taxon>
        <taxon>Peronosporales</taxon>
        <taxon>Peronosporaceae</taxon>
        <taxon>Phytophthora</taxon>
    </lineage>
</organism>
<evidence type="ECO:0000256" key="1">
    <source>
        <dbReference type="ARBA" id="ARBA00004245"/>
    </source>
</evidence>
<feature type="domain" description="PDZ" evidence="8">
    <location>
        <begin position="375"/>
        <end position="432"/>
    </location>
</feature>
<accession>A0A0W8DA57</accession>
<evidence type="ECO:0000259" key="8">
    <source>
        <dbReference type="Pfam" id="PF00595"/>
    </source>
</evidence>
<evidence type="ECO:0000256" key="5">
    <source>
        <dbReference type="ARBA" id="ARBA00023212"/>
    </source>
</evidence>
<dbReference type="Proteomes" id="UP000054636">
    <property type="component" value="Unassembled WGS sequence"/>
</dbReference>
<comment type="similarity">
    <text evidence="2">Belongs to the dynactin subunits 5/6 family. Dynactin subunit 6 subfamily.</text>
</comment>
<dbReference type="EMBL" id="LNFP01000402">
    <property type="protein sequence ID" value="KUF93236.1"/>
    <property type="molecule type" value="Genomic_DNA"/>
</dbReference>
<evidence type="ECO:0000256" key="2">
    <source>
        <dbReference type="ARBA" id="ARBA00007719"/>
    </source>
</evidence>
<comment type="function">
    <text evidence="6">Part of the dynactin complex that activates the molecular motor dynein for ultra-processive transport along microtubules.</text>
</comment>
<keyword evidence="4" id="KW-0963">Cytoplasm</keyword>
<dbReference type="GO" id="GO:0007052">
    <property type="term" value="P:mitotic spindle organization"/>
    <property type="evidence" value="ECO:0007669"/>
    <property type="project" value="TreeGrafter"/>
</dbReference>
<evidence type="ECO:0000313" key="11">
    <source>
        <dbReference type="Proteomes" id="UP000054636"/>
    </source>
</evidence>
<evidence type="ECO:0000313" key="10">
    <source>
        <dbReference type="EMBL" id="KUF93236.1"/>
    </source>
</evidence>
<dbReference type="InterPro" id="IPR011004">
    <property type="entry name" value="Trimer_LpxA-like_sf"/>
</dbReference>
<dbReference type="PANTHER" id="PTHR13072">
    <property type="entry name" value="DYNACTIN 6"/>
    <property type="match status" value="1"/>
</dbReference>
<proteinExistence type="inferred from homology"/>
<dbReference type="SUPFAM" id="SSF51161">
    <property type="entry name" value="Trimeric LpxA-like enzymes"/>
    <property type="match status" value="1"/>
</dbReference>
<dbReference type="AlphaFoldDB" id="A0A0W8DA57"/>
<dbReference type="Pfam" id="PF00595">
    <property type="entry name" value="PDZ"/>
    <property type="match status" value="1"/>
</dbReference>
<feature type="coiled-coil region" evidence="7">
    <location>
        <begin position="293"/>
        <end position="346"/>
    </location>
</feature>
<protein>
    <recommendedName>
        <fullName evidence="3">Dynactin subunit 6</fullName>
    </recommendedName>
</protein>
<dbReference type="Pfam" id="PF02225">
    <property type="entry name" value="PA"/>
    <property type="match status" value="1"/>
</dbReference>
<dbReference type="PANTHER" id="PTHR13072:SF0">
    <property type="entry name" value="DYNACTIN SUBUNIT 6"/>
    <property type="match status" value="1"/>
</dbReference>
<evidence type="ECO:0000259" key="9">
    <source>
        <dbReference type="Pfam" id="PF02225"/>
    </source>
</evidence>
<dbReference type="SUPFAM" id="SSF50156">
    <property type="entry name" value="PDZ domain-like"/>
    <property type="match status" value="1"/>
</dbReference>
<dbReference type="InterPro" id="IPR003137">
    <property type="entry name" value="PA_domain"/>
</dbReference>
<dbReference type="InterPro" id="IPR001478">
    <property type="entry name" value="PDZ"/>
</dbReference>
<gene>
    <name evidence="10" type="ORF">AM588_10004047</name>
</gene>
<dbReference type="GO" id="GO:0070840">
    <property type="term" value="F:dynein complex binding"/>
    <property type="evidence" value="ECO:0007669"/>
    <property type="project" value="TreeGrafter"/>
</dbReference>
<dbReference type="Gene3D" id="3.50.30.30">
    <property type="match status" value="1"/>
</dbReference>
<feature type="domain" description="PA" evidence="9">
    <location>
        <begin position="514"/>
        <end position="598"/>
    </location>
</feature>
<comment type="caution">
    <text evidence="10">The sequence shown here is derived from an EMBL/GenBank/DDBJ whole genome shotgun (WGS) entry which is preliminary data.</text>
</comment>
<keyword evidence="7" id="KW-0175">Coiled coil</keyword>
<reference evidence="10 11" key="1">
    <citation type="submission" date="2015-11" db="EMBL/GenBank/DDBJ databases">
        <title>Genomes and virulence difference between two physiological races of Phytophthora nicotianae.</title>
        <authorList>
            <person name="Liu H."/>
            <person name="Ma X."/>
            <person name="Yu H."/>
            <person name="Fang D."/>
            <person name="Li Y."/>
            <person name="Wang X."/>
            <person name="Wang W."/>
            <person name="Dong Y."/>
            <person name="Xiao B."/>
        </authorList>
    </citation>
    <scope>NUCLEOTIDE SEQUENCE [LARGE SCALE GENOMIC DNA]</scope>
    <source>
        <strain evidence="11">race 1</strain>
    </source>
</reference>
<evidence type="ECO:0000256" key="3">
    <source>
        <dbReference type="ARBA" id="ARBA00016573"/>
    </source>
</evidence>
<evidence type="ECO:0000256" key="6">
    <source>
        <dbReference type="ARBA" id="ARBA00034687"/>
    </source>
</evidence>
<evidence type="ECO:0000256" key="4">
    <source>
        <dbReference type="ARBA" id="ARBA00022490"/>
    </source>
</evidence>
<dbReference type="GO" id="GO:0005869">
    <property type="term" value="C:dynactin complex"/>
    <property type="evidence" value="ECO:0007669"/>
    <property type="project" value="InterPro"/>
</dbReference>
<comment type="subcellular location">
    <subcellularLocation>
        <location evidence="1">Cytoplasm</location>
        <location evidence="1">Cytoskeleton</location>
    </subcellularLocation>
</comment>
<dbReference type="InterPro" id="IPR036034">
    <property type="entry name" value="PDZ_sf"/>
</dbReference>
<dbReference type="InterPro" id="IPR027777">
    <property type="entry name" value="DCTN6"/>
</dbReference>